<reference evidence="1" key="1">
    <citation type="journal article" date="2023" name="ISME J.">
        <title>Emergence of putative energy parasites within Clostridia revealed by genome analysis of a novel endosymbiotic clade.</title>
        <authorList>
            <person name="Takahashi K."/>
            <person name="Kuwahara H."/>
            <person name="Horikawa Y."/>
            <person name="Izawa K."/>
            <person name="Kato D."/>
            <person name="Inagaki T."/>
            <person name="Yuki M."/>
            <person name="Ohkuma M."/>
            <person name="Hongoh Y."/>
        </authorList>
    </citation>
    <scope>NUCLEOTIDE SEQUENCE</scope>
    <source>
        <strain evidence="1">CfP3-15</strain>
    </source>
</reference>
<proteinExistence type="predicted"/>
<dbReference type="AlphaFoldDB" id="A0AA48HVF6"/>
<dbReference type="EMBL" id="AP027924">
    <property type="protein sequence ID" value="BED92146.1"/>
    <property type="molecule type" value="Genomic_DNA"/>
</dbReference>
<accession>A0AA48HVF6</accession>
<protein>
    <submittedName>
        <fullName evidence="1">Uncharacterized protein</fullName>
    </submittedName>
</protein>
<sequence length="298" mass="34993">MAENINKTEIINKIKEHKIAIKNLCKSYGKISNEDNKDNKNNENNLIKKKINIYHKIYNKTYYPIITGFDSNLNDKYFPLLYNSTISPLFNDDNVYKKQSGETIIHGNVFITLSGHNHDFYDETDQLIDGDFKLADQKAKSIELFTNDRPNGYVWHHVFMGWFDSSCYPLINDGMSIDNFLSEYREPYYYQYTSNPYIFESQQPFNYYDKKVSNVRTLDASNWINCLTLMENDLYWTPDSNSTLSLMQLVKKELILGSEYLDSTDQYVIYKDNIEGGYQGDYTEDDHDKFSNSQPVNQ</sequence>
<gene>
    <name evidence="1" type="ORF">CfP315_0736</name>
</gene>
<organism evidence="1">
    <name type="scientific">Candidatus Improbicoccus pseudotrichonymphae</name>
    <dbReference type="NCBI Taxonomy" id="3033792"/>
    <lineage>
        <taxon>Bacteria</taxon>
        <taxon>Bacillati</taxon>
        <taxon>Bacillota</taxon>
        <taxon>Clostridia</taxon>
        <taxon>Candidatus Improbicoccus</taxon>
    </lineage>
</organism>
<dbReference type="Proteomes" id="UP001337580">
    <property type="component" value="Chromosome"/>
</dbReference>
<evidence type="ECO:0000313" key="1">
    <source>
        <dbReference type="EMBL" id="BED92146.1"/>
    </source>
</evidence>
<dbReference type="KEGG" id="ips:CfP315_0736"/>
<name>A0AA48HVF6_9FIRM</name>